<protein>
    <submittedName>
        <fullName evidence="2">Insulinase family protein</fullName>
    </submittedName>
</protein>
<dbReference type="InterPro" id="IPR007863">
    <property type="entry name" value="Peptidase_M16_C"/>
</dbReference>
<dbReference type="RefSeq" id="WP_343758368.1">
    <property type="nucleotide sequence ID" value="NZ_BAAACG010000003.1"/>
</dbReference>
<dbReference type="SUPFAM" id="SSF63411">
    <property type="entry name" value="LuxS/MPP-like metallohydrolase"/>
    <property type="match status" value="4"/>
</dbReference>
<reference evidence="2 3" key="1">
    <citation type="journal article" date="2019" name="Int. J. Syst. Evol. Microbiol.">
        <title>The Global Catalogue of Microorganisms (GCM) 10K type strain sequencing project: providing services to taxonomists for standard genome sequencing and annotation.</title>
        <authorList>
            <consortium name="The Broad Institute Genomics Platform"/>
            <consortium name="The Broad Institute Genome Sequencing Center for Infectious Disease"/>
            <person name="Wu L."/>
            <person name="Ma J."/>
        </authorList>
    </citation>
    <scope>NUCLEOTIDE SEQUENCE [LARGE SCALE GENOMIC DNA]</scope>
    <source>
        <strain evidence="2 3">JCM 1407</strain>
    </source>
</reference>
<dbReference type="EMBL" id="BAAACG010000003">
    <property type="protein sequence ID" value="GAA0733390.1"/>
    <property type="molecule type" value="Genomic_DNA"/>
</dbReference>
<evidence type="ECO:0000259" key="1">
    <source>
        <dbReference type="SMART" id="SM01264"/>
    </source>
</evidence>
<evidence type="ECO:0000313" key="3">
    <source>
        <dbReference type="Proteomes" id="UP001501510"/>
    </source>
</evidence>
<organism evidence="2 3">
    <name type="scientific">Clostridium oceanicum</name>
    <dbReference type="NCBI Taxonomy" id="1543"/>
    <lineage>
        <taxon>Bacteria</taxon>
        <taxon>Bacillati</taxon>
        <taxon>Bacillota</taxon>
        <taxon>Clostridia</taxon>
        <taxon>Eubacteriales</taxon>
        <taxon>Clostridiaceae</taxon>
        <taxon>Clostridium</taxon>
    </lineage>
</organism>
<dbReference type="Pfam" id="PF08367">
    <property type="entry name" value="M16C_assoc"/>
    <property type="match status" value="1"/>
</dbReference>
<dbReference type="Proteomes" id="UP001501510">
    <property type="component" value="Unassembled WGS sequence"/>
</dbReference>
<dbReference type="InterPro" id="IPR055130">
    <property type="entry name" value="PreP_C"/>
</dbReference>
<name>A0ABN1JA98_9CLOT</name>
<dbReference type="SMART" id="SM01264">
    <property type="entry name" value="M16C_associated"/>
    <property type="match status" value="1"/>
</dbReference>
<dbReference type="Pfam" id="PF22516">
    <property type="entry name" value="PreP_C"/>
    <property type="match status" value="1"/>
</dbReference>
<dbReference type="InterPro" id="IPR011249">
    <property type="entry name" value="Metalloenz_LuxS/M16"/>
</dbReference>
<evidence type="ECO:0000313" key="2">
    <source>
        <dbReference type="EMBL" id="GAA0733390.1"/>
    </source>
</evidence>
<dbReference type="Pfam" id="PF00675">
    <property type="entry name" value="Peptidase_M16"/>
    <property type="match status" value="1"/>
</dbReference>
<sequence>MKLEIGKIYSGFKLLNQEEIKEVNSVAQIFIHEKSGAKLLFLDNNDDNKVFSISFKTPPKDSTGVAHILEHSVLCGSRKFPVKEPFVELIKGSLNTFLNAMTFPDKTMYPIASKNDKDFVNLMDVYLDAVFYPNIYKSPEIMMQEGWHYEIENKEDDLQYKGVVYNEMKGAFSSPDSILFRKIQESLYPDNSYGVESGGDPDSIPDLTQEAFLNFHKKYYHPSNSYIYLYGNMDILDKLQFINENYLDGFNKIDVDSKIDFQEPFDNMKYLDYEYPISNSEEEKDKTYLSLNYSVGKSKDTELYLALEILEYLLLETSSSPLKKALIDSKIGKDVFGMYDNSVLQPTFSVIAKNSNEDKKEEFKDIILKTLERLVEEGIDKKLIESAINIKEFNLREADYQGYPKGLIYNIKCMDSWLYGENPYMHLEYEHILKKIKESVDNRYFENLIKKYLIQNKHCSIVTIKPKKGLEGKRKEKIKEKLANYKNSLSNSEIEKLIENTKKLQKRQTTKDSEEDLNKIPLLSIDDIDKNSKKLALEEKSIEKIKTLHHKIFTNKISYVNLYFNTTCVQQEDIPYIALLSSILGRVSTEKYNYDELSNEININTGGIKYTTETFSEKGNADRYNPMLAVKAKCLSTKLNHLIELIGEVICNSKFTEKDKIREVIQELKSRLEMVMLDRGHSVAVKRLFSYFSDSGKYEEMLSGIGFYKFICDIDKNFDSQFENIRYVLADIYNKIFNKNNLLISITCEDSEYSGFEKEIKPLIDRLNEENLKYNKYKFKFNKNEGFTTSSKVQYVAKGYNFIKLGYEYSGSLQVLRSLINYDYLWNKIRVQGGAYGSFSGFIRNGNMFFASYRDPNLKETLDAYDGISTHLKDVNVNDREMTKYIIGTISDVDMPLTPSQEGQKATENYMRKVSYEDIQNERRAILSTNKNTLKAFTPMLKDTMKDGYICVLGNEDKIEDNKDQFDYIVNLFD</sequence>
<dbReference type="PANTHER" id="PTHR43016">
    <property type="entry name" value="PRESEQUENCE PROTEASE"/>
    <property type="match status" value="1"/>
</dbReference>
<keyword evidence="3" id="KW-1185">Reference proteome</keyword>
<dbReference type="PANTHER" id="PTHR43016:SF13">
    <property type="entry name" value="PRESEQUENCE PROTEASE, MITOCHONDRIAL"/>
    <property type="match status" value="1"/>
</dbReference>
<comment type="caution">
    <text evidence="2">The sequence shown here is derived from an EMBL/GenBank/DDBJ whole genome shotgun (WGS) entry which is preliminary data.</text>
</comment>
<feature type="domain" description="Peptidase M16C associated" evidence="1">
    <location>
        <begin position="464"/>
        <end position="714"/>
    </location>
</feature>
<proteinExistence type="predicted"/>
<dbReference type="InterPro" id="IPR011765">
    <property type="entry name" value="Pept_M16_N"/>
</dbReference>
<accession>A0ABN1JA98</accession>
<dbReference type="Gene3D" id="3.30.830.10">
    <property type="entry name" value="Metalloenzyme, LuxS/M16 peptidase-like"/>
    <property type="match status" value="4"/>
</dbReference>
<gene>
    <name evidence="2" type="ORF">GCM10008906_04120</name>
</gene>
<dbReference type="Pfam" id="PF05193">
    <property type="entry name" value="Peptidase_M16_C"/>
    <property type="match status" value="1"/>
</dbReference>
<dbReference type="InterPro" id="IPR013578">
    <property type="entry name" value="Peptidase_M16C_assoc"/>
</dbReference>